<keyword evidence="1" id="KW-1133">Transmembrane helix</keyword>
<dbReference type="EMBL" id="LQXD01000121">
    <property type="protein sequence ID" value="OIJ13756.1"/>
    <property type="molecule type" value="Genomic_DNA"/>
</dbReference>
<dbReference type="OrthoDB" id="2855832at2"/>
<organism evidence="3 5">
    <name type="scientific">Anaerobacillus isosaccharinicus</name>
    <dbReference type="NCBI Taxonomy" id="1532552"/>
    <lineage>
        <taxon>Bacteria</taxon>
        <taxon>Bacillati</taxon>
        <taxon>Bacillota</taxon>
        <taxon>Bacilli</taxon>
        <taxon>Bacillales</taxon>
        <taxon>Bacillaceae</taxon>
        <taxon>Anaerobacillus</taxon>
    </lineage>
</organism>
<evidence type="ECO:0000256" key="1">
    <source>
        <dbReference type="SAM" id="Phobius"/>
    </source>
</evidence>
<accession>A0A1S2LN21</accession>
<dbReference type="EMBL" id="CP063356">
    <property type="protein sequence ID" value="QOY35514.1"/>
    <property type="molecule type" value="Genomic_DNA"/>
</dbReference>
<reference evidence="4" key="4">
    <citation type="submission" date="2020-10" db="EMBL/GenBank/DDBJ databases">
        <authorList>
            <person name="Bassil N.M."/>
            <person name="Lloyd J.R."/>
        </authorList>
    </citation>
    <scope>NUCLEOTIDE SEQUENCE</scope>
    <source>
        <strain evidence="4">NB2006</strain>
    </source>
</reference>
<reference evidence="4 5" key="3">
    <citation type="journal article" date="2019" name="Int. J. Syst. Evol. Microbiol.">
        <title>Anaerobacillus isosaccharinicus sp. nov., an alkaliphilic bacterium which degrades isosaccharinic acid.</title>
        <authorList>
            <person name="Bassil N.M."/>
            <person name="Lloyd J.R."/>
        </authorList>
    </citation>
    <scope>NUCLEOTIDE SEQUENCE [LARGE SCALE GENOMIC DNA]</scope>
    <source>
        <strain evidence="4 5">NB2006</strain>
    </source>
</reference>
<proteinExistence type="predicted"/>
<sequence>MKWSIFQVVTVSFIFLFMWFLEHISGNRTIQPSNGEWTAVNSSYMTFLILALVVSCFYLLFLFEAKKAKTIFESSVWSRMPKICIIGGALSAILFIIGGTLGPIFEWVQQWRFLLYIFLVYFLLLVYVFIFSVEHKNKEFKKPYEKTILSSYFWTIAIFIVLFFLF</sequence>
<keyword evidence="1" id="KW-0812">Transmembrane</keyword>
<feature type="transmembrane region" description="Helical" evidence="1">
    <location>
        <begin position="147"/>
        <end position="165"/>
    </location>
</feature>
<feature type="transmembrane region" description="Helical" evidence="1">
    <location>
        <begin position="44"/>
        <end position="63"/>
    </location>
</feature>
<evidence type="ECO:0000313" key="4">
    <source>
        <dbReference type="EMBL" id="QOY35514.1"/>
    </source>
</evidence>
<dbReference type="EMBL" id="LQXD01000123">
    <property type="protein sequence ID" value="OIJ13494.1"/>
    <property type="molecule type" value="Genomic_DNA"/>
</dbReference>
<dbReference type="KEGG" id="aia:AWH56_022990"/>
<reference evidence="4 5" key="2">
    <citation type="journal article" date="2017" name="Genome Announc.">
        <title>Draft Genome Sequences of Four Alkaliphilic Bacteria Belonging to the Anaerobacillus Genus.</title>
        <authorList>
            <person name="Bassil N.M."/>
            <person name="Lloyd J.R."/>
        </authorList>
    </citation>
    <scope>NUCLEOTIDE SEQUENCE [LARGE SCALE GENOMIC DNA]</scope>
    <source>
        <strain evidence="4 5">NB2006</strain>
    </source>
</reference>
<protein>
    <submittedName>
        <fullName evidence="3">Uncharacterized protein</fullName>
    </submittedName>
</protein>
<dbReference type="AlphaFoldDB" id="A0A1S2LN21"/>
<feature type="transmembrane region" description="Helical" evidence="1">
    <location>
        <begin position="113"/>
        <end position="135"/>
    </location>
</feature>
<dbReference type="RefSeq" id="WP_071317566.1">
    <property type="nucleotide sequence ID" value="NZ_CP063356.2"/>
</dbReference>
<reference evidence="3 5" key="1">
    <citation type="submission" date="2016-10" db="EMBL/GenBank/DDBJ databases">
        <title>Draft genome sequences of four alkaliphilic bacteria belonging to the Anaerobacillus genus.</title>
        <authorList>
            <person name="Bassil N.M."/>
            <person name="Lloyd J.R."/>
        </authorList>
    </citation>
    <scope>NUCLEOTIDE SEQUENCE [LARGE SCALE GENOMIC DNA]</scope>
    <source>
        <strain evidence="3 5">NB2006</strain>
    </source>
</reference>
<keyword evidence="5" id="KW-1185">Reference proteome</keyword>
<evidence type="ECO:0000313" key="5">
    <source>
        <dbReference type="Proteomes" id="UP000180175"/>
    </source>
</evidence>
<feature type="transmembrane region" description="Helical" evidence="1">
    <location>
        <begin position="83"/>
        <end position="101"/>
    </location>
</feature>
<evidence type="ECO:0000313" key="2">
    <source>
        <dbReference type="EMBL" id="OIJ13494.1"/>
    </source>
</evidence>
<name>A0A1S2LN21_9BACI</name>
<evidence type="ECO:0000313" key="3">
    <source>
        <dbReference type="EMBL" id="OIJ13756.1"/>
    </source>
</evidence>
<feature type="transmembrane region" description="Helical" evidence="1">
    <location>
        <begin position="5"/>
        <end position="24"/>
    </location>
</feature>
<keyword evidence="1" id="KW-0472">Membrane</keyword>
<dbReference type="Proteomes" id="UP000180175">
    <property type="component" value="Chromosome"/>
</dbReference>
<gene>
    <name evidence="4" type="ORF">AWH56_022990</name>
    <name evidence="3" type="ORF">AWH56_13275</name>
    <name evidence="2" type="ORF">AWH56_13675</name>
</gene>